<evidence type="ECO:0000313" key="2">
    <source>
        <dbReference type="Proteomes" id="UP000095280"/>
    </source>
</evidence>
<reference evidence="3" key="1">
    <citation type="submission" date="2016-11" db="UniProtKB">
        <authorList>
            <consortium name="WormBaseParasite"/>
        </authorList>
    </citation>
    <scope>IDENTIFICATION</scope>
</reference>
<name>A0A1I8GGV0_9PLAT</name>
<feature type="transmembrane region" description="Helical" evidence="1">
    <location>
        <begin position="67"/>
        <end position="88"/>
    </location>
</feature>
<keyword evidence="2" id="KW-1185">Reference proteome</keyword>
<dbReference type="WBParaSite" id="maker-uti_cns_0001971-snap-gene-0.20-mRNA-1">
    <property type="protein sequence ID" value="maker-uti_cns_0001971-snap-gene-0.20-mRNA-1"/>
    <property type="gene ID" value="maker-uti_cns_0001971-snap-gene-0.20"/>
</dbReference>
<keyword evidence="1" id="KW-0472">Membrane</keyword>
<organism evidence="2 3">
    <name type="scientific">Macrostomum lignano</name>
    <dbReference type="NCBI Taxonomy" id="282301"/>
    <lineage>
        <taxon>Eukaryota</taxon>
        <taxon>Metazoa</taxon>
        <taxon>Spiralia</taxon>
        <taxon>Lophotrochozoa</taxon>
        <taxon>Platyhelminthes</taxon>
        <taxon>Rhabditophora</taxon>
        <taxon>Macrostomorpha</taxon>
        <taxon>Macrostomida</taxon>
        <taxon>Macrostomidae</taxon>
        <taxon>Macrostomum</taxon>
    </lineage>
</organism>
<evidence type="ECO:0000313" key="3">
    <source>
        <dbReference type="WBParaSite" id="maker-uti_cns_0001971-snap-gene-0.20-mRNA-1"/>
    </source>
</evidence>
<protein>
    <submittedName>
        <fullName evidence="3">Gnk2-homologous domain-containing protein</fullName>
    </submittedName>
</protein>
<dbReference type="Proteomes" id="UP000095280">
    <property type="component" value="Unplaced"/>
</dbReference>
<proteinExistence type="predicted"/>
<keyword evidence="1" id="KW-0812">Transmembrane</keyword>
<sequence length="171" mass="19281">CVASQSEAVRAVLEKREPLRRRQLRLGPVKKGIKRAKSGRFDKAVSVARCREKIIPKKIKYQQRVRAAAMNTFLFANCCLCALLLALARTPAVSAMNAVDFVDAEDLAIEGYCESTQEYTNCLLCSWKRDRSSAQLFHRPTFNRCCIDYQFMMADCKRTRLPRPSVGGGLA</sequence>
<evidence type="ECO:0000256" key="1">
    <source>
        <dbReference type="SAM" id="Phobius"/>
    </source>
</evidence>
<keyword evidence="1" id="KW-1133">Transmembrane helix</keyword>
<accession>A0A1I8GGV0</accession>
<dbReference type="AlphaFoldDB" id="A0A1I8GGV0"/>